<dbReference type="OrthoDB" id="6781995at2759"/>
<proteinExistence type="predicted"/>
<organism evidence="1 2">
    <name type="scientific">Aphis craccivora</name>
    <name type="common">Cowpea aphid</name>
    <dbReference type="NCBI Taxonomy" id="307492"/>
    <lineage>
        <taxon>Eukaryota</taxon>
        <taxon>Metazoa</taxon>
        <taxon>Ecdysozoa</taxon>
        <taxon>Arthropoda</taxon>
        <taxon>Hexapoda</taxon>
        <taxon>Insecta</taxon>
        <taxon>Pterygota</taxon>
        <taxon>Neoptera</taxon>
        <taxon>Paraneoptera</taxon>
        <taxon>Hemiptera</taxon>
        <taxon>Sternorrhyncha</taxon>
        <taxon>Aphidomorpha</taxon>
        <taxon>Aphidoidea</taxon>
        <taxon>Aphididae</taxon>
        <taxon>Aphidini</taxon>
        <taxon>Aphis</taxon>
        <taxon>Aphis</taxon>
    </lineage>
</organism>
<comment type="caution">
    <text evidence="1">The sequence shown here is derived from an EMBL/GenBank/DDBJ whole genome shotgun (WGS) entry which is preliminary data.</text>
</comment>
<gene>
    <name evidence="1" type="ORF">FWK35_00001816</name>
</gene>
<dbReference type="PANTHER" id="PTHR45749">
    <property type="match status" value="1"/>
</dbReference>
<dbReference type="Proteomes" id="UP000478052">
    <property type="component" value="Unassembled WGS sequence"/>
</dbReference>
<dbReference type="AlphaFoldDB" id="A0A6G0ZG32"/>
<dbReference type="PANTHER" id="PTHR45749:SF21">
    <property type="entry name" value="DUF4371 DOMAIN-CONTAINING PROTEIN"/>
    <property type="match status" value="1"/>
</dbReference>
<evidence type="ECO:0000313" key="1">
    <source>
        <dbReference type="EMBL" id="KAF0769963.1"/>
    </source>
</evidence>
<evidence type="ECO:0000313" key="2">
    <source>
        <dbReference type="Proteomes" id="UP000478052"/>
    </source>
</evidence>
<sequence>MKFNLNISKCFGQEYDGATDMSGQYNTNIQTLILSDFPNAVYINCYAYNLNFVILNEFLIHFKVYLYNFFLCTPWWALLTLGKKVESKIQKKTLRRIYSLYPIR</sequence>
<dbReference type="EMBL" id="VUJU01000505">
    <property type="protein sequence ID" value="KAF0769963.1"/>
    <property type="molecule type" value="Genomic_DNA"/>
</dbReference>
<accession>A0A6G0ZG32</accession>
<keyword evidence="2" id="KW-1185">Reference proteome</keyword>
<reference evidence="1 2" key="1">
    <citation type="submission" date="2019-08" db="EMBL/GenBank/DDBJ databases">
        <title>Whole genome of Aphis craccivora.</title>
        <authorList>
            <person name="Voronova N.V."/>
            <person name="Shulinski R.S."/>
            <person name="Bandarenka Y.V."/>
            <person name="Zhorov D.G."/>
            <person name="Warner D."/>
        </authorList>
    </citation>
    <scope>NUCLEOTIDE SEQUENCE [LARGE SCALE GENOMIC DNA]</scope>
    <source>
        <strain evidence="1">180601</strain>
        <tissue evidence="1">Whole Body</tissue>
    </source>
</reference>
<protein>
    <submittedName>
        <fullName evidence="1">Zinc finger MYM-type protein 1-like</fullName>
    </submittedName>
</protein>
<name>A0A6G0ZG32_APHCR</name>